<sequence>MLSKFILVSETHFHNTETTLKNHQASIQRLETHIGQLSRLISERPQGSLPSNTEPNLKEQLNTINVQDEEGFIEPEPESRQETMVRRGQGEEISLKEVHEPFSSNGRGPIHEERRLQIEELDEWQMHKPRTYDKLELRQNKLNTFPHQLKVGDKVLLDTADPHIVTTTPNEEIPLTVLGIFPFSTVEVSHLKFDTFKVNNSRLKPYFDENDSRNEEYHIILTWLKGHCPCFKEKEGSVIFLGSYCGSLPPFTEIVMTNYDDPGTVQFRLGGLIRQLSVPEFGTALGLYTEEFKEENNLHALNRHIHRSPLRCWDALVPGGATYNPSRSKASALPPSLRYLQPILAHTIIERRESISVTKRHKKGVISIGPYVTRLAGHFELLSNAAQESSLTLIGQMSPQGISSILSMRMIEKRRGTYPLQYRLAQSTEEEAYEDIPDNVPPQHKDPLTQPPPPSRSVHAAASYADILSDLWTNEPLPPPEHPPSLSHRLLSKTPVLGIHHTGSFTSPPIL</sequence>
<dbReference type="EMBL" id="KZ668432">
    <property type="protein sequence ID" value="PPR87912.1"/>
    <property type="molecule type" value="Genomic_DNA"/>
</dbReference>
<evidence type="ECO:0000313" key="2">
    <source>
        <dbReference type="EMBL" id="PPR87912.1"/>
    </source>
</evidence>
<feature type="region of interest" description="Disordered" evidence="1">
    <location>
        <begin position="429"/>
        <end position="459"/>
    </location>
</feature>
<proteinExistence type="predicted"/>
<name>A0A2P5W9Z1_GOSBA</name>
<evidence type="ECO:0000256" key="1">
    <source>
        <dbReference type="SAM" id="MobiDB-lite"/>
    </source>
</evidence>
<dbReference type="OrthoDB" id="1723222at2759"/>
<reference evidence="2 3" key="1">
    <citation type="submission" date="2015-01" db="EMBL/GenBank/DDBJ databases">
        <title>Genome of allotetraploid Gossypium barbadense reveals genomic plasticity and fiber elongation in cotton evolution.</title>
        <authorList>
            <person name="Chen X."/>
            <person name="Liu X."/>
            <person name="Zhao B."/>
            <person name="Zheng H."/>
            <person name="Hu Y."/>
            <person name="Lu G."/>
            <person name="Yang C."/>
            <person name="Chen J."/>
            <person name="Shan C."/>
            <person name="Zhang L."/>
            <person name="Zhou Y."/>
            <person name="Wang L."/>
            <person name="Guo W."/>
            <person name="Bai Y."/>
            <person name="Ruan J."/>
            <person name="Shangguan X."/>
            <person name="Mao Y."/>
            <person name="Jiang J."/>
            <person name="Zhu Y."/>
            <person name="Lei J."/>
            <person name="Kang H."/>
            <person name="Chen S."/>
            <person name="He X."/>
            <person name="Wang R."/>
            <person name="Wang Y."/>
            <person name="Chen J."/>
            <person name="Wang L."/>
            <person name="Yu S."/>
            <person name="Wang B."/>
            <person name="Wei J."/>
            <person name="Song S."/>
            <person name="Lu X."/>
            <person name="Gao Z."/>
            <person name="Gu W."/>
            <person name="Deng X."/>
            <person name="Ma D."/>
            <person name="Wang S."/>
            <person name="Liang W."/>
            <person name="Fang L."/>
            <person name="Cai C."/>
            <person name="Zhu X."/>
            <person name="Zhou B."/>
            <person name="Zhang Y."/>
            <person name="Chen Z."/>
            <person name="Xu S."/>
            <person name="Zhu R."/>
            <person name="Wang S."/>
            <person name="Zhang T."/>
            <person name="Zhao G."/>
        </authorList>
    </citation>
    <scope>NUCLEOTIDE SEQUENCE [LARGE SCALE GENOMIC DNA]</scope>
    <source>
        <strain evidence="3">cv. Xinhai21</strain>
        <tissue evidence="2">Leaf</tissue>
    </source>
</reference>
<dbReference type="Proteomes" id="UP000239757">
    <property type="component" value="Unassembled WGS sequence"/>
</dbReference>
<dbReference type="AlphaFoldDB" id="A0A2P5W9Z1"/>
<organism evidence="2 3">
    <name type="scientific">Gossypium barbadense</name>
    <name type="common">Sea Island cotton</name>
    <name type="synonym">Hibiscus barbadensis</name>
    <dbReference type="NCBI Taxonomy" id="3634"/>
    <lineage>
        <taxon>Eukaryota</taxon>
        <taxon>Viridiplantae</taxon>
        <taxon>Streptophyta</taxon>
        <taxon>Embryophyta</taxon>
        <taxon>Tracheophyta</taxon>
        <taxon>Spermatophyta</taxon>
        <taxon>Magnoliopsida</taxon>
        <taxon>eudicotyledons</taxon>
        <taxon>Gunneridae</taxon>
        <taxon>Pentapetalae</taxon>
        <taxon>rosids</taxon>
        <taxon>malvids</taxon>
        <taxon>Malvales</taxon>
        <taxon>Malvaceae</taxon>
        <taxon>Malvoideae</taxon>
        <taxon>Gossypium</taxon>
    </lineage>
</organism>
<gene>
    <name evidence="2" type="ORF">GOBAR_AA32778</name>
</gene>
<evidence type="ECO:0000313" key="3">
    <source>
        <dbReference type="Proteomes" id="UP000239757"/>
    </source>
</evidence>
<protein>
    <submittedName>
        <fullName evidence="2">Uncharacterized protein</fullName>
    </submittedName>
</protein>
<accession>A0A2P5W9Z1</accession>